<dbReference type="InterPro" id="IPR005804">
    <property type="entry name" value="FA_desaturase_dom"/>
</dbReference>
<proteinExistence type="predicted"/>
<feature type="transmembrane region" description="Helical" evidence="2">
    <location>
        <begin position="121"/>
        <end position="141"/>
    </location>
</feature>
<evidence type="ECO:0000256" key="2">
    <source>
        <dbReference type="SAM" id="Phobius"/>
    </source>
</evidence>
<name>A0A6I4TRN0_9SPHN</name>
<dbReference type="PANTHER" id="PTHR19353">
    <property type="entry name" value="FATTY ACID DESATURASE 2"/>
    <property type="match status" value="1"/>
</dbReference>
<dbReference type="EMBL" id="WTYJ01000001">
    <property type="protein sequence ID" value="MXO98524.1"/>
    <property type="molecule type" value="Genomic_DNA"/>
</dbReference>
<dbReference type="InterPro" id="IPR012171">
    <property type="entry name" value="Fatty_acid_desaturase"/>
</dbReference>
<dbReference type="GO" id="GO:0008610">
    <property type="term" value="P:lipid biosynthetic process"/>
    <property type="evidence" value="ECO:0007669"/>
    <property type="project" value="UniProtKB-ARBA"/>
</dbReference>
<keyword evidence="2" id="KW-0472">Membrane</keyword>
<evidence type="ECO:0000313" key="4">
    <source>
        <dbReference type="EMBL" id="MXO98524.1"/>
    </source>
</evidence>
<reference evidence="4 5" key="1">
    <citation type="submission" date="2019-12" db="EMBL/GenBank/DDBJ databases">
        <title>Genomic-based taxomic classification of the family Erythrobacteraceae.</title>
        <authorList>
            <person name="Xu L."/>
        </authorList>
    </citation>
    <scope>NUCLEOTIDE SEQUENCE [LARGE SCALE GENOMIC DNA]</scope>
    <source>
        <strain evidence="4 5">S36</strain>
    </source>
</reference>
<dbReference type="AlphaFoldDB" id="A0A6I4TRN0"/>
<feature type="transmembrane region" description="Helical" evidence="2">
    <location>
        <begin position="95"/>
        <end position="115"/>
    </location>
</feature>
<evidence type="ECO:0000256" key="1">
    <source>
        <dbReference type="SAM" id="MobiDB-lite"/>
    </source>
</evidence>
<comment type="caution">
    <text evidence="4">The sequence shown here is derived from an EMBL/GenBank/DDBJ whole genome shotgun (WGS) entry which is preliminary data.</text>
</comment>
<dbReference type="GO" id="GO:0016020">
    <property type="term" value="C:membrane"/>
    <property type="evidence" value="ECO:0007669"/>
    <property type="project" value="TreeGrafter"/>
</dbReference>
<sequence length="359" mass="40766">MDNPGRGNGSIFASRSDAEEADRQDIDVTALPADPQDALILDPAQQDAASDVLARGPADSPAIGLAAPDELDRYVRRDLRKEEMAIARQYQGGRMWPYVVIAWGGFALWLSLFPLTMMGIMPLWIAFVISCVLATGGYVTSHEAMHSNIARPGTRHRWVNEWVGKVSTIPIVFPFSMARLMHLEHHYHCNHPEKDPDYTDEAPNSLMAWYKTWYNRQPGVDGSIHHYKRILAEMGTPEAAKALKDTLKLQLLFMAVLFTMAWNGYAIEAALVWWLPRHIGLSYIRFYLSWAPHHPREGNTGRYEQAVIFKSRLGHVMSMGMETHLIHHLYPNIPNHRTRAAYFALKPILEQRGVDISKM</sequence>
<keyword evidence="5" id="KW-1185">Reference proteome</keyword>
<feature type="domain" description="Fatty acid desaturase" evidence="3">
    <location>
        <begin position="122"/>
        <end position="354"/>
    </location>
</feature>
<feature type="transmembrane region" description="Helical" evidence="2">
    <location>
        <begin position="251"/>
        <end position="275"/>
    </location>
</feature>
<dbReference type="PANTHER" id="PTHR19353:SF19">
    <property type="entry name" value="DELTA(5) FATTY ACID DESATURASE C-RELATED"/>
    <property type="match status" value="1"/>
</dbReference>
<dbReference type="OrthoDB" id="784276at2"/>
<keyword evidence="2" id="KW-1133">Transmembrane helix</keyword>
<feature type="region of interest" description="Disordered" evidence="1">
    <location>
        <begin position="1"/>
        <end position="24"/>
    </location>
</feature>
<dbReference type="RefSeq" id="WP_161390157.1">
    <property type="nucleotide sequence ID" value="NZ_JBHSCP010000001.1"/>
</dbReference>
<protein>
    <submittedName>
        <fullName evidence="4">Beta-carotene hydroxylase</fullName>
    </submittedName>
</protein>
<evidence type="ECO:0000313" key="5">
    <source>
        <dbReference type="Proteomes" id="UP000469430"/>
    </source>
</evidence>
<gene>
    <name evidence="4" type="ORF">GRI97_05925</name>
</gene>
<evidence type="ECO:0000259" key="3">
    <source>
        <dbReference type="Pfam" id="PF00487"/>
    </source>
</evidence>
<keyword evidence="2" id="KW-0812">Transmembrane</keyword>
<dbReference type="Proteomes" id="UP000469430">
    <property type="component" value="Unassembled WGS sequence"/>
</dbReference>
<dbReference type="Pfam" id="PF00487">
    <property type="entry name" value="FA_desaturase"/>
    <property type="match status" value="1"/>
</dbReference>
<organism evidence="4 5">
    <name type="scientific">Croceibacterium xixiisoli</name>
    <dbReference type="NCBI Taxonomy" id="1476466"/>
    <lineage>
        <taxon>Bacteria</taxon>
        <taxon>Pseudomonadati</taxon>
        <taxon>Pseudomonadota</taxon>
        <taxon>Alphaproteobacteria</taxon>
        <taxon>Sphingomonadales</taxon>
        <taxon>Erythrobacteraceae</taxon>
        <taxon>Croceibacterium</taxon>
    </lineage>
</organism>
<dbReference type="GO" id="GO:0016717">
    <property type="term" value="F:oxidoreductase activity, acting on paired donors, with oxidation of a pair of donors resulting in the reduction of molecular oxygen to two molecules of water"/>
    <property type="evidence" value="ECO:0007669"/>
    <property type="project" value="TreeGrafter"/>
</dbReference>
<accession>A0A6I4TRN0</accession>